<proteinExistence type="predicted"/>
<feature type="compositionally biased region" description="Basic and acidic residues" evidence="1">
    <location>
        <begin position="226"/>
        <end position="252"/>
    </location>
</feature>
<evidence type="ECO:0000313" key="3">
    <source>
        <dbReference type="EMBL" id="CAG8976984.1"/>
    </source>
</evidence>
<name>A0A9N9LKR4_9HELO</name>
<keyword evidence="2" id="KW-0812">Transmembrane</keyword>
<gene>
    <name evidence="3" type="ORF">HYALB_00009778</name>
</gene>
<dbReference type="EMBL" id="CAJVRM010000199">
    <property type="protein sequence ID" value="CAG8976984.1"/>
    <property type="molecule type" value="Genomic_DNA"/>
</dbReference>
<feature type="compositionally biased region" description="Low complexity" evidence="1">
    <location>
        <begin position="46"/>
        <end position="61"/>
    </location>
</feature>
<keyword evidence="2" id="KW-1133">Transmembrane helix</keyword>
<keyword evidence="4" id="KW-1185">Reference proteome</keyword>
<feature type="region of interest" description="Disordered" evidence="1">
    <location>
        <begin position="1"/>
        <end position="77"/>
    </location>
</feature>
<evidence type="ECO:0000256" key="1">
    <source>
        <dbReference type="SAM" id="MobiDB-lite"/>
    </source>
</evidence>
<accession>A0A9N9LKR4</accession>
<protein>
    <submittedName>
        <fullName evidence="3">Uncharacterized protein</fullName>
    </submittedName>
</protein>
<organism evidence="3 4">
    <name type="scientific">Hymenoscyphus albidus</name>
    <dbReference type="NCBI Taxonomy" id="595503"/>
    <lineage>
        <taxon>Eukaryota</taxon>
        <taxon>Fungi</taxon>
        <taxon>Dikarya</taxon>
        <taxon>Ascomycota</taxon>
        <taxon>Pezizomycotina</taxon>
        <taxon>Leotiomycetes</taxon>
        <taxon>Helotiales</taxon>
        <taxon>Helotiaceae</taxon>
        <taxon>Hymenoscyphus</taxon>
    </lineage>
</organism>
<reference evidence="3" key="1">
    <citation type="submission" date="2021-07" db="EMBL/GenBank/DDBJ databases">
        <authorList>
            <person name="Durling M."/>
        </authorList>
    </citation>
    <scope>NUCLEOTIDE SEQUENCE</scope>
</reference>
<feature type="compositionally biased region" description="Low complexity" evidence="1">
    <location>
        <begin position="126"/>
        <end position="137"/>
    </location>
</feature>
<feature type="region of interest" description="Disordered" evidence="1">
    <location>
        <begin position="222"/>
        <end position="253"/>
    </location>
</feature>
<evidence type="ECO:0000313" key="4">
    <source>
        <dbReference type="Proteomes" id="UP000701801"/>
    </source>
</evidence>
<keyword evidence="2" id="KW-0472">Membrane</keyword>
<feature type="transmembrane region" description="Helical" evidence="2">
    <location>
        <begin position="265"/>
        <end position="282"/>
    </location>
</feature>
<evidence type="ECO:0000256" key="2">
    <source>
        <dbReference type="SAM" id="Phobius"/>
    </source>
</evidence>
<feature type="compositionally biased region" description="Low complexity" evidence="1">
    <location>
        <begin position="24"/>
        <end position="38"/>
    </location>
</feature>
<feature type="region of interest" description="Disordered" evidence="1">
    <location>
        <begin position="100"/>
        <end position="153"/>
    </location>
</feature>
<dbReference type="AlphaFoldDB" id="A0A9N9LKR4"/>
<dbReference type="Proteomes" id="UP000701801">
    <property type="component" value="Unassembled WGS sequence"/>
</dbReference>
<comment type="caution">
    <text evidence="3">The sequence shown here is derived from an EMBL/GenBank/DDBJ whole genome shotgun (WGS) entry which is preliminary data.</text>
</comment>
<dbReference type="OrthoDB" id="10426115at2759"/>
<sequence length="287" mass="31222">MGLLRRFSSKLSGRPQKQAEQRQTTLSSTSSPEPSSFSQGQGLTNSESSSPSPPQEFTTPFLADTQLLDSDPCPTPEDLLALLDEISSKHPNLLRRNIPLKQDIQPLQDHSSERQLTTNTSLKDMPSSSSSSSPSPEAAEDSSKKEEEDDDNASIITNASWIIDAYDDLFHSSFPSSANTSSVQSSSEDTEPLFERGEPQFIFPVPEGSRVVATYLANSGFLSPSEKQKEGPSEEKVKGVEEDVGGEGKEENGMVVLENSRGDRIGLAAFATAVMFGGIWVLEKRYQ</sequence>